<dbReference type="InterPro" id="IPR011778">
    <property type="entry name" value="Hydantoinase/dihydroPyrase"/>
</dbReference>
<dbReference type="SUPFAM" id="SSF51338">
    <property type="entry name" value="Composite domain of metallo-dependent hydrolases"/>
    <property type="match status" value="1"/>
</dbReference>
<sequence>MADLPREHTMKVVRGGTVVESHWAAPADLLIDDGRVVAVLTPGSEVDAAAEVIDATGKLVMPGGVDPHCHVGFTSGEFTSLDSYLECTTAAVFGGTTTIIDFAIPRPGQEPLDAAEVQRAKASSGLCDSALHACVVEWTDTTADQLKTLADGGIRTVKMFTTYAGETMANEHTILNTMQATRDLGGMVIIHCESDAIVTDAQNLAAASDGVDAAHMSQTRPELAETASVAAILAIAESQNAPVYFVHQSTPAAVELVADARKRGLVAFTESVAHHLILDDSAYGGEQPERFVCCPPLRSAEVVEELGRHLFTGHITTIGSDHCCYDTAQKQVHSHDVRHMPNGLPGVETRLPVIYSHYVDGLGLTASRFVELTSSNPARTNGLFPRKGSLMPGSDADIAIWDPELEWTVTTETLHMATDYTPYEGYRLRGKPVTVIVGGEIVVRDGELVDATPRGRHLEAAPLDFSGAFSM</sequence>
<organism evidence="6 7">
    <name type="scientific">Rhodococcus cercidiphylli</name>
    <dbReference type="NCBI Taxonomy" id="489916"/>
    <lineage>
        <taxon>Bacteria</taxon>
        <taxon>Bacillati</taxon>
        <taxon>Actinomycetota</taxon>
        <taxon>Actinomycetes</taxon>
        <taxon>Mycobacteriales</taxon>
        <taxon>Nocardiaceae</taxon>
        <taxon>Rhodococcus</taxon>
    </lineage>
</organism>
<keyword evidence="7" id="KW-1185">Reference proteome</keyword>
<name>A0ABU4B4H4_9NOCA</name>
<accession>A0ABU4B4H4</accession>
<comment type="similarity">
    <text evidence="2">Belongs to the metallo-dependent hydrolases superfamily. Hydantoinase/dihydropyrimidinase family.</text>
</comment>
<dbReference type="InterPro" id="IPR050378">
    <property type="entry name" value="Metallo-dep_Hydrolases_sf"/>
</dbReference>
<dbReference type="RefSeq" id="WP_317549573.1">
    <property type="nucleotide sequence ID" value="NZ_JAWLKE010000010.1"/>
</dbReference>
<evidence type="ECO:0000256" key="1">
    <source>
        <dbReference type="ARBA" id="ARBA00001947"/>
    </source>
</evidence>
<dbReference type="Pfam" id="PF01979">
    <property type="entry name" value="Amidohydro_1"/>
    <property type="match status" value="1"/>
</dbReference>
<dbReference type="PANTHER" id="PTHR11647">
    <property type="entry name" value="HYDRANTOINASE/DIHYDROPYRIMIDINASE FAMILY MEMBER"/>
    <property type="match status" value="1"/>
</dbReference>
<keyword evidence="4 6" id="KW-0378">Hydrolase</keyword>
<feature type="domain" description="Amidohydrolase-related" evidence="5">
    <location>
        <begin position="59"/>
        <end position="442"/>
    </location>
</feature>
<dbReference type="Gene3D" id="3.20.20.140">
    <property type="entry name" value="Metal-dependent hydrolases"/>
    <property type="match status" value="1"/>
</dbReference>
<dbReference type="GO" id="GO:0004157">
    <property type="term" value="F:dihydropyrimidinase activity"/>
    <property type="evidence" value="ECO:0007669"/>
    <property type="project" value="UniProtKB-EC"/>
</dbReference>
<keyword evidence="3" id="KW-0479">Metal-binding</keyword>
<reference evidence="6 7" key="1">
    <citation type="submission" date="2023-10" db="EMBL/GenBank/DDBJ databases">
        <title>Development of a sustainable strategy for remediation of hydrocarbon-contaminated territories based on the waste exchange concept.</title>
        <authorList>
            <person name="Krivoruchko A."/>
        </authorList>
    </citation>
    <scope>NUCLEOTIDE SEQUENCE [LARGE SCALE GENOMIC DNA]</scope>
    <source>
        <strain evidence="6 7">IEGM 1322</strain>
    </source>
</reference>
<proteinExistence type="inferred from homology"/>
<evidence type="ECO:0000259" key="5">
    <source>
        <dbReference type="Pfam" id="PF01979"/>
    </source>
</evidence>
<dbReference type="PANTHER" id="PTHR11647:SF1">
    <property type="entry name" value="COLLAPSIN RESPONSE MEDIATOR PROTEIN"/>
    <property type="match status" value="1"/>
</dbReference>
<dbReference type="EMBL" id="JAWLKE010000010">
    <property type="protein sequence ID" value="MDV6233345.1"/>
    <property type="molecule type" value="Genomic_DNA"/>
</dbReference>
<dbReference type="InterPro" id="IPR032466">
    <property type="entry name" value="Metal_Hydrolase"/>
</dbReference>
<dbReference type="EC" id="3.5.2.2" evidence="6"/>
<evidence type="ECO:0000256" key="3">
    <source>
        <dbReference type="ARBA" id="ARBA00022723"/>
    </source>
</evidence>
<protein>
    <submittedName>
        <fullName evidence="6">Dihydropyrimidinase</fullName>
        <ecNumber evidence="6">3.5.2.2</ecNumber>
    </submittedName>
</protein>
<dbReference type="Gene3D" id="2.30.40.10">
    <property type="entry name" value="Urease, subunit C, domain 1"/>
    <property type="match status" value="1"/>
</dbReference>
<evidence type="ECO:0000313" key="6">
    <source>
        <dbReference type="EMBL" id="MDV6233345.1"/>
    </source>
</evidence>
<comment type="caution">
    <text evidence="6">The sequence shown here is derived from an EMBL/GenBank/DDBJ whole genome shotgun (WGS) entry which is preliminary data.</text>
</comment>
<dbReference type="SUPFAM" id="SSF51556">
    <property type="entry name" value="Metallo-dependent hydrolases"/>
    <property type="match status" value="1"/>
</dbReference>
<dbReference type="InterPro" id="IPR011059">
    <property type="entry name" value="Metal-dep_hydrolase_composite"/>
</dbReference>
<evidence type="ECO:0000256" key="4">
    <source>
        <dbReference type="ARBA" id="ARBA00022801"/>
    </source>
</evidence>
<dbReference type="Proteomes" id="UP001185899">
    <property type="component" value="Unassembled WGS sequence"/>
</dbReference>
<dbReference type="NCBIfam" id="TIGR02033">
    <property type="entry name" value="D-hydantoinase"/>
    <property type="match status" value="1"/>
</dbReference>
<gene>
    <name evidence="6" type="primary">hydA</name>
    <name evidence="6" type="ORF">R3P95_22550</name>
</gene>
<evidence type="ECO:0000256" key="2">
    <source>
        <dbReference type="ARBA" id="ARBA00008829"/>
    </source>
</evidence>
<evidence type="ECO:0000313" key="7">
    <source>
        <dbReference type="Proteomes" id="UP001185899"/>
    </source>
</evidence>
<dbReference type="InterPro" id="IPR006680">
    <property type="entry name" value="Amidohydro-rel"/>
</dbReference>
<comment type="cofactor">
    <cofactor evidence="1">
        <name>Zn(2+)</name>
        <dbReference type="ChEBI" id="CHEBI:29105"/>
    </cofactor>
</comment>